<dbReference type="InterPro" id="IPR015797">
    <property type="entry name" value="NUDIX_hydrolase-like_dom_sf"/>
</dbReference>
<accession>A0A6G1G1W5</accession>
<evidence type="ECO:0000313" key="2">
    <source>
        <dbReference type="EMBL" id="KAF1811916.1"/>
    </source>
</evidence>
<proteinExistence type="predicted"/>
<reference evidence="4" key="3">
    <citation type="submission" date="2025-04" db="UniProtKB">
        <authorList>
            <consortium name="RefSeq"/>
        </authorList>
    </citation>
    <scope>IDENTIFICATION</scope>
    <source>
        <strain evidence="4">CBS 781.70</strain>
    </source>
</reference>
<dbReference type="PANTHER" id="PTHR43736">
    <property type="entry name" value="ADP-RIBOSE PYROPHOSPHATASE"/>
    <property type="match status" value="1"/>
</dbReference>
<dbReference type="PANTHER" id="PTHR43736:SF1">
    <property type="entry name" value="DIHYDRONEOPTERIN TRIPHOSPHATE DIPHOSPHATASE"/>
    <property type="match status" value="1"/>
</dbReference>
<protein>
    <recommendedName>
        <fullName evidence="1">Nudix hydrolase domain-containing protein</fullName>
    </recommendedName>
</protein>
<dbReference type="PROSITE" id="PS51462">
    <property type="entry name" value="NUDIX"/>
    <property type="match status" value="1"/>
</dbReference>
<reference evidence="2 4" key="1">
    <citation type="submission" date="2020-01" db="EMBL/GenBank/DDBJ databases">
        <authorList>
            <consortium name="DOE Joint Genome Institute"/>
            <person name="Haridas S."/>
            <person name="Albert R."/>
            <person name="Binder M."/>
            <person name="Bloem J."/>
            <person name="Labutti K."/>
            <person name="Salamov A."/>
            <person name="Andreopoulos B."/>
            <person name="Baker S.E."/>
            <person name="Barry K."/>
            <person name="Bills G."/>
            <person name="Bluhm B.H."/>
            <person name="Cannon C."/>
            <person name="Castanera R."/>
            <person name="Culley D.E."/>
            <person name="Daum C."/>
            <person name="Ezra D."/>
            <person name="Gonzalez J.B."/>
            <person name="Henrissat B."/>
            <person name="Kuo A."/>
            <person name="Liang C."/>
            <person name="Lipzen A."/>
            <person name="Lutzoni F."/>
            <person name="Magnuson J."/>
            <person name="Mondo S."/>
            <person name="Nolan M."/>
            <person name="Ohm R."/>
            <person name="Pangilinan J."/>
            <person name="Park H.-J."/>
            <person name="Ramirez L."/>
            <person name="Alfaro M."/>
            <person name="Sun H."/>
            <person name="Tritt A."/>
            <person name="Yoshinaga Y."/>
            <person name="Zwiers L.-H."/>
            <person name="Turgeon B.G."/>
            <person name="Goodwin S.B."/>
            <person name="Spatafora J.W."/>
            <person name="Crous P.W."/>
            <person name="Grigoriev I.V."/>
        </authorList>
    </citation>
    <scope>NUCLEOTIDE SEQUENCE</scope>
    <source>
        <strain evidence="2 4">CBS 781.70</strain>
    </source>
</reference>
<organism evidence="2">
    <name type="scientific">Eremomyces bilateralis CBS 781.70</name>
    <dbReference type="NCBI Taxonomy" id="1392243"/>
    <lineage>
        <taxon>Eukaryota</taxon>
        <taxon>Fungi</taxon>
        <taxon>Dikarya</taxon>
        <taxon>Ascomycota</taxon>
        <taxon>Pezizomycotina</taxon>
        <taxon>Dothideomycetes</taxon>
        <taxon>Dothideomycetes incertae sedis</taxon>
        <taxon>Eremomycetales</taxon>
        <taxon>Eremomycetaceae</taxon>
        <taxon>Eremomyces</taxon>
    </lineage>
</organism>
<sequence length="142" mass="15849">LVASNLVFHNNTLLVVQRSENDFYAGRWEYPGGSVDDSDRSILAGAARELYEETGLHTTGFVREVGAGMNFTTGKGPKTTNWLKMSFEVDVAALPVQLDPVEHQDYCWVTEAEIRERRVGGMSLTFISEEARATMLEGFTLR</sequence>
<dbReference type="Proteomes" id="UP000504638">
    <property type="component" value="Unplaced"/>
</dbReference>
<evidence type="ECO:0000313" key="4">
    <source>
        <dbReference type="RefSeq" id="XP_033533547.1"/>
    </source>
</evidence>
<dbReference type="InterPro" id="IPR000086">
    <property type="entry name" value="NUDIX_hydrolase_dom"/>
</dbReference>
<evidence type="ECO:0000259" key="1">
    <source>
        <dbReference type="PROSITE" id="PS51462"/>
    </source>
</evidence>
<feature type="non-terminal residue" evidence="2">
    <location>
        <position position="142"/>
    </location>
</feature>
<dbReference type="OrthoDB" id="276276at2759"/>
<keyword evidence="3" id="KW-1185">Reference proteome</keyword>
<dbReference type="EMBL" id="ML975159">
    <property type="protein sequence ID" value="KAF1811916.1"/>
    <property type="molecule type" value="Genomic_DNA"/>
</dbReference>
<dbReference type="Pfam" id="PF00293">
    <property type="entry name" value="NUDIX"/>
    <property type="match status" value="1"/>
</dbReference>
<feature type="domain" description="Nudix hydrolase" evidence="1">
    <location>
        <begin position="1"/>
        <end position="136"/>
    </location>
</feature>
<dbReference type="RefSeq" id="XP_033533547.1">
    <property type="nucleotide sequence ID" value="XM_033675587.1"/>
</dbReference>
<dbReference type="GeneID" id="54416157"/>
<dbReference type="AlphaFoldDB" id="A0A6G1G1W5"/>
<name>A0A6G1G1W5_9PEZI</name>
<reference evidence="4" key="2">
    <citation type="submission" date="2020-04" db="EMBL/GenBank/DDBJ databases">
        <authorList>
            <consortium name="NCBI Genome Project"/>
        </authorList>
    </citation>
    <scope>NUCLEOTIDE SEQUENCE</scope>
    <source>
        <strain evidence="4">CBS 781.70</strain>
    </source>
</reference>
<feature type="non-terminal residue" evidence="2">
    <location>
        <position position="1"/>
    </location>
</feature>
<evidence type="ECO:0000313" key="3">
    <source>
        <dbReference type="Proteomes" id="UP000504638"/>
    </source>
</evidence>
<dbReference type="Gene3D" id="3.90.79.10">
    <property type="entry name" value="Nucleoside Triphosphate Pyrophosphohydrolase"/>
    <property type="match status" value="1"/>
</dbReference>
<dbReference type="SUPFAM" id="SSF55811">
    <property type="entry name" value="Nudix"/>
    <property type="match status" value="1"/>
</dbReference>
<gene>
    <name evidence="2 4" type="ORF">P152DRAFT_374730</name>
</gene>